<dbReference type="SUPFAM" id="SSF53822">
    <property type="entry name" value="Periplasmic binding protein-like I"/>
    <property type="match status" value="1"/>
</dbReference>
<evidence type="ECO:0000313" key="6">
    <source>
        <dbReference type="EMBL" id="CAI5791207.1"/>
    </source>
</evidence>
<sequence>MAPNEALQYQGIIQLLLHFGWKWVGLITPANEAGEHFLNTIEPMFFKNGICSAFTERIEYHVRYTGNIFEMVRDTRILFPAFVTSKANAVVVYGDSASITWLSTTLTLMKLSEFIFSQFKKNLPEEKVWITTAQIDFILYELQKVIDVNIQMFHGAISFAIHSKEVRDFRDFLQHVNPSWEEGDDFISGFWEQTFDCSLIDSTKSTKKAKPCTGEEMLESLPASYFEMSMTSHSYSIYNAVSALAHALHRHLAGSNNRRMEAAGRQSPQNIEPWKLHSFLQKISFNNSVGDEITLNERGELAAGFDITNLITFPNRSYIRVKVGRLDPQAPAGKELTINDGQIEWHRGLTQVPPLSVCNDNCHAGYGKKKGDK</sequence>
<dbReference type="InterPro" id="IPR028082">
    <property type="entry name" value="Peripla_BP_I"/>
</dbReference>
<keyword evidence="2" id="KW-0812">Transmembrane</keyword>
<evidence type="ECO:0000256" key="1">
    <source>
        <dbReference type="ARBA" id="ARBA00004370"/>
    </source>
</evidence>
<dbReference type="Proteomes" id="UP001178461">
    <property type="component" value="Chromosome 13"/>
</dbReference>
<evidence type="ECO:0000259" key="5">
    <source>
        <dbReference type="Pfam" id="PF01094"/>
    </source>
</evidence>
<dbReference type="Pfam" id="PF01094">
    <property type="entry name" value="ANF_receptor"/>
    <property type="match status" value="1"/>
</dbReference>
<name>A0AA35L7H3_9SAUR</name>
<dbReference type="InterPro" id="IPR001828">
    <property type="entry name" value="ANF_lig-bd_rcpt"/>
</dbReference>
<evidence type="ECO:0000256" key="3">
    <source>
        <dbReference type="ARBA" id="ARBA00022989"/>
    </source>
</evidence>
<dbReference type="GO" id="GO:0005886">
    <property type="term" value="C:plasma membrane"/>
    <property type="evidence" value="ECO:0007669"/>
    <property type="project" value="TreeGrafter"/>
</dbReference>
<comment type="subcellular location">
    <subcellularLocation>
        <location evidence="1">Membrane</location>
    </subcellularLocation>
</comment>
<proteinExistence type="predicted"/>
<gene>
    <name evidence="6" type="ORF">PODLI_1B006484</name>
</gene>
<dbReference type="AlphaFoldDB" id="A0AA35L7H3"/>
<dbReference type="InterPro" id="IPR000068">
    <property type="entry name" value="GPCR_3_Ca_sens_rcpt-rel"/>
</dbReference>
<dbReference type="PANTHER" id="PTHR24061">
    <property type="entry name" value="CALCIUM-SENSING RECEPTOR-RELATED"/>
    <property type="match status" value="1"/>
</dbReference>
<evidence type="ECO:0000256" key="2">
    <source>
        <dbReference type="ARBA" id="ARBA00022692"/>
    </source>
</evidence>
<dbReference type="PANTHER" id="PTHR24061:SF599">
    <property type="entry name" value="G-PROTEIN COUPLED RECEPTORS FAMILY 3 PROFILE DOMAIN-CONTAINING PROTEIN"/>
    <property type="match status" value="1"/>
</dbReference>
<protein>
    <recommendedName>
        <fullName evidence="5">Receptor ligand binding region domain-containing protein</fullName>
    </recommendedName>
</protein>
<keyword evidence="4" id="KW-0472">Membrane</keyword>
<keyword evidence="3" id="KW-1133">Transmembrane helix</keyword>
<dbReference type="FunFam" id="3.40.50.2300:FF:000024">
    <property type="entry name" value="Vomeronasal 2, receptor 73"/>
    <property type="match status" value="1"/>
</dbReference>
<organism evidence="6 7">
    <name type="scientific">Podarcis lilfordi</name>
    <name type="common">Lilford's wall lizard</name>
    <dbReference type="NCBI Taxonomy" id="74358"/>
    <lineage>
        <taxon>Eukaryota</taxon>
        <taxon>Metazoa</taxon>
        <taxon>Chordata</taxon>
        <taxon>Craniata</taxon>
        <taxon>Vertebrata</taxon>
        <taxon>Euteleostomi</taxon>
        <taxon>Lepidosauria</taxon>
        <taxon>Squamata</taxon>
        <taxon>Bifurcata</taxon>
        <taxon>Unidentata</taxon>
        <taxon>Episquamata</taxon>
        <taxon>Laterata</taxon>
        <taxon>Lacertibaenia</taxon>
        <taxon>Lacertidae</taxon>
        <taxon>Podarcis</taxon>
    </lineage>
</organism>
<dbReference type="EMBL" id="OX395138">
    <property type="protein sequence ID" value="CAI5791207.1"/>
    <property type="molecule type" value="Genomic_DNA"/>
</dbReference>
<keyword evidence="7" id="KW-1185">Reference proteome</keyword>
<accession>A0AA35L7H3</accession>
<reference evidence="6" key="1">
    <citation type="submission" date="2022-12" db="EMBL/GenBank/DDBJ databases">
        <authorList>
            <person name="Alioto T."/>
            <person name="Alioto T."/>
            <person name="Gomez Garrido J."/>
        </authorList>
    </citation>
    <scope>NUCLEOTIDE SEQUENCE</scope>
</reference>
<dbReference type="Gene3D" id="3.40.50.2300">
    <property type="match status" value="2"/>
</dbReference>
<feature type="domain" description="Receptor ligand binding region" evidence="5">
    <location>
        <begin position="2"/>
        <end position="310"/>
    </location>
</feature>
<evidence type="ECO:0000256" key="4">
    <source>
        <dbReference type="ARBA" id="ARBA00023136"/>
    </source>
</evidence>
<dbReference type="GO" id="GO:0004930">
    <property type="term" value="F:G protein-coupled receptor activity"/>
    <property type="evidence" value="ECO:0007669"/>
    <property type="project" value="InterPro"/>
</dbReference>
<evidence type="ECO:0000313" key="7">
    <source>
        <dbReference type="Proteomes" id="UP001178461"/>
    </source>
</evidence>